<dbReference type="InterPro" id="IPR006076">
    <property type="entry name" value="FAD-dep_OxRdtase"/>
</dbReference>
<dbReference type="HOGENOM" id="CLU_015740_3_1_1"/>
<dbReference type="FunCoup" id="E9HKF5">
    <property type="interactions" value="1396"/>
</dbReference>
<dbReference type="EMBL" id="GL732668">
    <property type="protein sequence ID" value="EFX67792.1"/>
    <property type="molecule type" value="Genomic_DNA"/>
</dbReference>
<organism evidence="16 17">
    <name type="scientific">Daphnia pulex</name>
    <name type="common">Water flea</name>
    <dbReference type="NCBI Taxonomy" id="6669"/>
    <lineage>
        <taxon>Eukaryota</taxon>
        <taxon>Metazoa</taxon>
        <taxon>Ecdysozoa</taxon>
        <taxon>Arthropoda</taxon>
        <taxon>Crustacea</taxon>
        <taxon>Branchiopoda</taxon>
        <taxon>Diplostraca</taxon>
        <taxon>Cladocera</taxon>
        <taxon>Anomopoda</taxon>
        <taxon>Daphniidae</taxon>
        <taxon>Daphnia</taxon>
    </lineage>
</organism>
<dbReference type="PANTHER" id="PTHR11985:SF15">
    <property type="entry name" value="GLYCEROL-3-PHOSPHATE DEHYDROGENASE, MITOCHONDRIAL"/>
    <property type="match status" value="1"/>
</dbReference>
<gene>
    <name evidence="16" type="ORF">DAPPUDRAFT_330721</name>
</gene>
<dbReference type="PhylomeDB" id="E9HKF5"/>
<name>E9HKF5_DAPPU</name>
<keyword evidence="6 14" id="KW-0285">Flavoprotein</keyword>
<dbReference type="EC" id="1.1.5.3" evidence="5 14"/>
<dbReference type="PROSITE" id="PS00978">
    <property type="entry name" value="FAD_G3PDH_2"/>
    <property type="match status" value="1"/>
</dbReference>
<dbReference type="Gene3D" id="1.10.8.870">
    <property type="entry name" value="Alpha-glycerophosphate oxidase, cap domain"/>
    <property type="match status" value="1"/>
</dbReference>
<dbReference type="STRING" id="6669.E9HKF5"/>
<keyword evidence="8" id="KW-0677">Repeat</keyword>
<evidence type="ECO:0000256" key="3">
    <source>
        <dbReference type="ARBA" id="ARBA00004745"/>
    </source>
</evidence>
<dbReference type="SUPFAM" id="SSF51905">
    <property type="entry name" value="FAD/NAD(P)-binding domain"/>
    <property type="match status" value="1"/>
</dbReference>
<evidence type="ECO:0000256" key="13">
    <source>
        <dbReference type="ARBA" id="ARBA00023128"/>
    </source>
</evidence>
<reference evidence="16 17" key="1">
    <citation type="journal article" date="2011" name="Science">
        <title>The ecoresponsive genome of Daphnia pulex.</title>
        <authorList>
            <person name="Colbourne J.K."/>
            <person name="Pfrender M.E."/>
            <person name="Gilbert D."/>
            <person name="Thomas W.K."/>
            <person name="Tucker A."/>
            <person name="Oakley T.H."/>
            <person name="Tokishita S."/>
            <person name="Aerts A."/>
            <person name="Arnold G.J."/>
            <person name="Basu M.K."/>
            <person name="Bauer D.J."/>
            <person name="Caceres C.E."/>
            <person name="Carmel L."/>
            <person name="Casola C."/>
            <person name="Choi J.H."/>
            <person name="Detter J.C."/>
            <person name="Dong Q."/>
            <person name="Dusheyko S."/>
            <person name="Eads B.D."/>
            <person name="Frohlich T."/>
            <person name="Geiler-Samerotte K.A."/>
            <person name="Gerlach D."/>
            <person name="Hatcher P."/>
            <person name="Jogdeo S."/>
            <person name="Krijgsveld J."/>
            <person name="Kriventseva E.V."/>
            <person name="Kultz D."/>
            <person name="Laforsch C."/>
            <person name="Lindquist E."/>
            <person name="Lopez J."/>
            <person name="Manak J.R."/>
            <person name="Muller J."/>
            <person name="Pangilinan J."/>
            <person name="Patwardhan R.P."/>
            <person name="Pitluck S."/>
            <person name="Pritham E.J."/>
            <person name="Rechtsteiner A."/>
            <person name="Rho M."/>
            <person name="Rogozin I.B."/>
            <person name="Sakarya O."/>
            <person name="Salamov A."/>
            <person name="Schaack S."/>
            <person name="Shapiro H."/>
            <person name="Shiga Y."/>
            <person name="Skalitzky C."/>
            <person name="Smith Z."/>
            <person name="Souvorov A."/>
            <person name="Sung W."/>
            <person name="Tang Z."/>
            <person name="Tsuchiya D."/>
            <person name="Tu H."/>
            <person name="Vos H."/>
            <person name="Wang M."/>
            <person name="Wolf Y.I."/>
            <person name="Yamagata H."/>
            <person name="Yamada T."/>
            <person name="Ye Y."/>
            <person name="Shaw J.R."/>
            <person name="Andrews J."/>
            <person name="Crease T.J."/>
            <person name="Tang H."/>
            <person name="Lucas S.M."/>
            <person name="Robertson H.M."/>
            <person name="Bork P."/>
            <person name="Koonin E.V."/>
            <person name="Zdobnov E.M."/>
            <person name="Grigoriev I.V."/>
            <person name="Lynch M."/>
            <person name="Boore J.L."/>
        </authorList>
    </citation>
    <scope>NUCLEOTIDE SEQUENCE [LARGE SCALE GENOMIC DNA]</scope>
</reference>
<dbReference type="FunFam" id="1.10.8.870:FF:000001">
    <property type="entry name" value="Glycerol-3-phosphate dehydrogenase"/>
    <property type="match status" value="1"/>
</dbReference>
<evidence type="ECO:0000256" key="1">
    <source>
        <dbReference type="ARBA" id="ARBA00001974"/>
    </source>
</evidence>
<dbReference type="Pfam" id="PF01266">
    <property type="entry name" value="DAO"/>
    <property type="match status" value="1"/>
</dbReference>
<protein>
    <recommendedName>
        <fullName evidence="5 14">Glycerol-3-phosphate dehydrogenase</fullName>
        <ecNumber evidence="5 14">1.1.5.3</ecNumber>
    </recommendedName>
</protein>
<keyword evidence="7" id="KW-0479">Metal-binding</keyword>
<dbReference type="PROSITE" id="PS50222">
    <property type="entry name" value="EF_HAND_2"/>
    <property type="match status" value="1"/>
</dbReference>
<evidence type="ECO:0000256" key="8">
    <source>
        <dbReference type="ARBA" id="ARBA00022737"/>
    </source>
</evidence>
<evidence type="ECO:0000256" key="11">
    <source>
        <dbReference type="ARBA" id="ARBA00022946"/>
    </source>
</evidence>
<dbReference type="PANTHER" id="PTHR11985">
    <property type="entry name" value="GLYCEROL-3-PHOSPHATE DEHYDROGENASE"/>
    <property type="match status" value="1"/>
</dbReference>
<comment type="pathway">
    <text evidence="3">Polyol metabolism; glycerol degradation.</text>
</comment>
<dbReference type="InterPro" id="IPR031656">
    <property type="entry name" value="DAO_C"/>
</dbReference>
<dbReference type="InterPro" id="IPR011992">
    <property type="entry name" value="EF-hand-dom_pair"/>
</dbReference>
<dbReference type="KEGG" id="dpx:DAPPUDRAFT_330721"/>
<comment type="similarity">
    <text evidence="4 14">Belongs to the FAD-dependent glycerol-3-phosphate dehydrogenase family.</text>
</comment>
<dbReference type="Pfam" id="PF16901">
    <property type="entry name" value="DAO_C"/>
    <property type="match status" value="1"/>
</dbReference>
<feature type="domain" description="EF-hand" evidence="15">
    <location>
        <begin position="586"/>
        <end position="621"/>
    </location>
</feature>
<evidence type="ECO:0000256" key="2">
    <source>
        <dbReference type="ARBA" id="ARBA00004173"/>
    </source>
</evidence>
<dbReference type="PROSITE" id="PS00977">
    <property type="entry name" value="FAD_G3PDH_1"/>
    <property type="match status" value="1"/>
</dbReference>
<evidence type="ECO:0000256" key="9">
    <source>
        <dbReference type="ARBA" id="ARBA00022827"/>
    </source>
</evidence>
<keyword evidence="11" id="KW-0809">Transit peptide</keyword>
<dbReference type="GO" id="GO:0006127">
    <property type="term" value="P:glycerol-3-phosphate shuttle"/>
    <property type="evidence" value="ECO:0000318"/>
    <property type="project" value="GO_Central"/>
</dbReference>
<keyword evidence="12 14" id="KW-0560">Oxidoreductase</keyword>
<dbReference type="AlphaFoldDB" id="E9HKF5"/>
<dbReference type="OrthoDB" id="264015at2759"/>
<dbReference type="GO" id="GO:0005739">
    <property type="term" value="C:mitochondrion"/>
    <property type="evidence" value="ECO:0000318"/>
    <property type="project" value="GO_Central"/>
</dbReference>
<dbReference type="InterPro" id="IPR038299">
    <property type="entry name" value="DAO_C_sf"/>
</dbReference>
<keyword evidence="10" id="KW-0106">Calcium</keyword>
<keyword evidence="9" id="KW-0274">FAD</keyword>
<keyword evidence="17" id="KW-1185">Reference proteome</keyword>
<dbReference type="PRINTS" id="PR01001">
    <property type="entry name" value="FADG3PDH"/>
</dbReference>
<evidence type="ECO:0000256" key="4">
    <source>
        <dbReference type="ARBA" id="ARBA00007330"/>
    </source>
</evidence>
<dbReference type="OMA" id="GVMTIMN"/>
<dbReference type="eggNOG" id="KOG0042">
    <property type="taxonomic scope" value="Eukaryota"/>
</dbReference>
<dbReference type="InterPro" id="IPR002048">
    <property type="entry name" value="EF_hand_dom"/>
</dbReference>
<keyword evidence="13" id="KW-0496">Mitochondrion</keyword>
<evidence type="ECO:0000259" key="15">
    <source>
        <dbReference type="PROSITE" id="PS50222"/>
    </source>
</evidence>
<evidence type="ECO:0000256" key="10">
    <source>
        <dbReference type="ARBA" id="ARBA00022837"/>
    </source>
</evidence>
<dbReference type="GO" id="GO:0004368">
    <property type="term" value="F:glycerol-3-phosphate dehydrogenase (quinone) activity"/>
    <property type="evidence" value="ECO:0000318"/>
    <property type="project" value="GO_Central"/>
</dbReference>
<dbReference type="SUPFAM" id="SSF47473">
    <property type="entry name" value="EF-hand"/>
    <property type="match status" value="1"/>
</dbReference>
<dbReference type="FunFam" id="3.30.9.10:FF:000215">
    <property type="entry name" value="Glycerol-3-phosphate dehydrogenase"/>
    <property type="match status" value="1"/>
</dbReference>
<evidence type="ECO:0000256" key="7">
    <source>
        <dbReference type="ARBA" id="ARBA00022723"/>
    </source>
</evidence>
<dbReference type="GO" id="GO:0006072">
    <property type="term" value="P:glycerol-3-phosphate metabolic process"/>
    <property type="evidence" value="ECO:0000318"/>
    <property type="project" value="GO_Central"/>
</dbReference>
<dbReference type="FunFam" id="3.50.50.60:FF:000449">
    <property type="entry name" value="Glycerol-3-phosphate dehydrogenase, mitochondrial"/>
    <property type="match status" value="1"/>
</dbReference>
<dbReference type="GO" id="GO:0005509">
    <property type="term" value="F:calcium ion binding"/>
    <property type="evidence" value="ECO:0007669"/>
    <property type="project" value="InterPro"/>
</dbReference>
<dbReference type="Gene3D" id="3.50.50.60">
    <property type="entry name" value="FAD/NAD(P)-binding domain"/>
    <property type="match status" value="3"/>
</dbReference>
<proteinExistence type="inferred from homology"/>
<comment type="cofactor">
    <cofactor evidence="1 14">
        <name>FAD</name>
        <dbReference type="ChEBI" id="CHEBI:57692"/>
    </cofactor>
</comment>
<accession>E9HKF5</accession>
<evidence type="ECO:0000256" key="14">
    <source>
        <dbReference type="RuleBase" id="RU361217"/>
    </source>
</evidence>
<comment type="subcellular location">
    <subcellularLocation>
        <location evidence="2">Mitochondrion</location>
    </subcellularLocation>
</comment>
<sequence>MAANRIRKLAAGGIALSGTVALASWVFEDDNHTKKQFGLHFRDADYLKTKPVKPLPTRSEQLKALEDEIYDVLVIGGGATGAGCALDSVSRGLKTALVELDDFSSGTSSRSTKLLHGGVRYLQKAIFNFDIEQYKIVKEALHERSNLLETAPHLCYPLPIMLPVYSWWQIPYYWSGIKMYDLVAGSKCIRRSYVVSKKKAIELFPMLRKDKLCGAIVYYDGQHNDARTNIAIVLTATRLGATVANHVRVVSLMKNKDNEGQEKISGARVRDEITGKEWEIRAKCVINATGPFTDSIREMDQQAVNKICAPSSAIAGTTDTPCEVTHHPSPTEAEIEFILGEIRSCLSPHIQVRRSDVLSAWSGIRPLVSDPNKPDSQSLVRNHNVHVSDSGLVTIAGGKWTTYRSMAMETLDAAVKTCNLPAVRGSATDGLLLEGAHSWTPTMFITLVQDFGLESEVAKHLSETYGDQAFSVAKLATSTGKRWPIFGNRLHEQFPYIDAEVRYAIKEYACTAVDVIARRLRLAFLNVQAAEEALPRIISIMAEELQWSEDEQKRQHAEAVKFFREEMSHRVNRQSRDKMPINLSHEEISNYMKRFQALDWDKKGYISIKDISRGFEVYFLSSLYILAGTFCLRSLRPAESAMVGLSSKGHALAAAGVDFGRHISRY</sequence>
<dbReference type="InParanoid" id="E9HKF5"/>
<dbReference type="InterPro" id="IPR036188">
    <property type="entry name" value="FAD/NAD-bd_sf"/>
</dbReference>
<evidence type="ECO:0000256" key="5">
    <source>
        <dbReference type="ARBA" id="ARBA00013029"/>
    </source>
</evidence>
<evidence type="ECO:0000256" key="6">
    <source>
        <dbReference type="ARBA" id="ARBA00022630"/>
    </source>
</evidence>
<evidence type="ECO:0000313" key="16">
    <source>
        <dbReference type="EMBL" id="EFX67792.1"/>
    </source>
</evidence>
<comment type="catalytic activity">
    <reaction evidence="14">
        <text>a quinone + sn-glycerol 3-phosphate = dihydroxyacetone phosphate + a quinol</text>
        <dbReference type="Rhea" id="RHEA:18977"/>
        <dbReference type="ChEBI" id="CHEBI:24646"/>
        <dbReference type="ChEBI" id="CHEBI:57597"/>
        <dbReference type="ChEBI" id="CHEBI:57642"/>
        <dbReference type="ChEBI" id="CHEBI:132124"/>
        <dbReference type="EC" id="1.1.5.3"/>
    </reaction>
</comment>
<evidence type="ECO:0000256" key="12">
    <source>
        <dbReference type="ARBA" id="ARBA00023002"/>
    </source>
</evidence>
<dbReference type="InterPro" id="IPR000447">
    <property type="entry name" value="G3P_DH_FAD-dep"/>
</dbReference>
<evidence type="ECO:0000313" key="17">
    <source>
        <dbReference type="Proteomes" id="UP000000305"/>
    </source>
</evidence>
<dbReference type="Proteomes" id="UP000000305">
    <property type="component" value="Unassembled WGS sequence"/>
</dbReference>